<evidence type="ECO:0000313" key="1">
    <source>
        <dbReference type="EMBL" id="KAH3841621.1"/>
    </source>
</evidence>
<proteinExistence type="predicted"/>
<comment type="caution">
    <text evidence="1">The sequence shown here is derived from an EMBL/GenBank/DDBJ whole genome shotgun (WGS) entry which is preliminary data.</text>
</comment>
<reference evidence="1" key="1">
    <citation type="journal article" date="2019" name="bioRxiv">
        <title>The Genome of the Zebra Mussel, Dreissena polymorpha: A Resource for Invasive Species Research.</title>
        <authorList>
            <person name="McCartney M.A."/>
            <person name="Auch B."/>
            <person name="Kono T."/>
            <person name="Mallez S."/>
            <person name="Zhang Y."/>
            <person name="Obille A."/>
            <person name="Becker A."/>
            <person name="Abrahante J.E."/>
            <person name="Garbe J."/>
            <person name="Badalamenti J.P."/>
            <person name="Herman A."/>
            <person name="Mangelson H."/>
            <person name="Liachko I."/>
            <person name="Sullivan S."/>
            <person name="Sone E.D."/>
            <person name="Koren S."/>
            <person name="Silverstein K.A.T."/>
            <person name="Beckman K.B."/>
            <person name="Gohl D.M."/>
        </authorList>
    </citation>
    <scope>NUCLEOTIDE SEQUENCE</scope>
    <source>
        <strain evidence="1">Duluth1</strain>
        <tissue evidence="1">Whole animal</tissue>
    </source>
</reference>
<keyword evidence="2" id="KW-1185">Reference proteome</keyword>
<name>A0A9D4QS58_DREPO</name>
<accession>A0A9D4QS58</accession>
<reference evidence="1" key="2">
    <citation type="submission" date="2020-11" db="EMBL/GenBank/DDBJ databases">
        <authorList>
            <person name="McCartney M.A."/>
            <person name="Auch B."/>
            <person name="Kono T."/>
            <person name="Mallez S."/>
            <person name="Becker A."/>
            <person name="Gohl D.M."/>
            <person name="Silverstein K.A.T."/>
            <person name="Koren S."/>
            <person name="Bechman K.B."/>
            <person name="Herman A."/>
            <person name="Abrahante J.E."/>
            <person name="Garbe J."/>
        </authorList>
    </citation>
    <scope>NUCLEOTIDE SEQUENCE</scope>
    <source>
        <strain evidence="1">Duluth1</strain>
        <tissue evidence="1">Whole animal</tissue>
    </source>
</reference>
<protein>
    <submittedName>
        <fullName evidence="1">Uncharacterized protein</fullName>
    </submittedName>
</protein>
<gene>
    <name evidence="1" type="ORF">DPMN_115093</name>
</gene>
<dbReference type="EMBL" id="JAIWYP010000004">
    <property type="protein sequence ID" value="KAH3841621.1"/>
    <property type="molecule type" value="Genomic_DNA"/>
</dbReference>
<sequence length="100" mass="11688">MFLNYNLQESADEILYAQKSLYALPYENDVIDDIGEDDEDVGILSNVVFQEQNAEAIYTIDCIAENCGQVIHIQSIKEVRCRLHYPVWQEMLLYVMEEKH</sequence>
<dbReference type="AlphaFoldDB" id="A0A9D4QS58"/>
<evidence type="ECO:0000313" key="2">
    <source>
        <dbReference type="Proteomes" id="UP000828390"/>
    </source>
</evidence>
<organism evidence="1 2">
    <name type="scientific">Dreissena polymorpha</name>
    <name type="common">Zebra mussel</name>
    <name type="synonym">Mytilus polymorpha</name>
    <dbReference type="NCBI Taxonomy" id="45954"/>
    <lineage>
        <taxon>Eukaryota</taxon>
        <taxon>Metazoa</taxon>
        <taxon>Spiralia</taxon>
        <taxon>Lophotrochozoa</taxon>
        <taxon>Mollusca</taxon>
        <taxon>Bivalvia</taxon>
        <taxon>Autobranchia</taxon>
        <taxon>Heteroconchia</taxon>
        <taxon>Euheterodonta</taxon>
        <taxon>Imparidentia</taxon>
        <taxon>Neoheterodontei</taxon>
        <taxon>Myida</taxon>
        <taxon>Dreissenoidea</taxon>
        <taxon>Dreissenidae</taxon>
        <taxon>Dreissena</taxon>
    </lineage>
</organism>
<dbReference type="Proteomes" id="UP000828390">
    <property type="component" value="Unassembled WGS sequence"/>
</dbReference>